<dbReference type="HOGENOM" id="CLU_031696_0_0_9"/>
<evidence type="ECO:0000313" key="2">
    <source>
        <dbReference type="EMBL" id="EOL42979.1"/>
    </source>
</evidence>
<dbReference type="eggNOG" id="ENOG5032IW9">
    <property type="taxonomic scope" value="Bacteria"/>
</dbReference>
<keyword evidence="3" id="KW-1185">Reference proteome</keyword>
<protein>
    <submittedName>
        <fullName evidence="2">Uncharacterized protein</fullName>
    </submittedName>
</protein>
<reference evidence="2 3" key="1">
    <citation type="submission" date="2013-02" db="EMBL/GenBank/DDBJ databases">
        <title>The Genome Sequence of Enterococcus phoeniculicola BAA-412.</title>
        <authorList>
            <consortium name="The Broad Institute Genome Sequencing Platform"/>
            <consortium name="The Broad Institute Genome Sequencing Center for Infectious Disease"/>
            <person name="Earl A.M."/>
            <person name="Gilmore M.S."/>
            <person name="Lebreton F."/>
            <person name="Walker B."/>
            <person name="Young S.K."/>
            <person name="Zeng Q."/>
            <person name="Gargeya S."/>
            <person name="Fitzgerald M."/>
            <person name="Haas B."/>
            <person name="Abouelleil A."/>
            <person name="Alvarado L."/>
            <person name="Arachchi H.M."/>
            <person name="Berlin A.M."/>
            <person name="Chapman S.B."/>
            <person name="Dewar J."/>
            <person name="Goldberg J."/>
            <person name="Griggs A."/>
            <person name="Gujja S."/>
            <person name="Hansen M."/>
            <person name="Howarth C."/>
            <person name="Imamovic A."/>
            <person name="Larimer J."/>
            <person name="McCowan C."/>
            <person name="Murphy C."/>
            <person name="Neiman D."/>
            <person name="Pearson M."/>
            <person name="Priest M."/>
            <person name="Roberts A."/>
            <person name="Saif S."/>
            <person name="Shea T."/>
            <person name="Sisk P."/>
            <person name="Sykes S."/>
            <person name="Wortman J."/>
            <person name="Nusbaum C."/>
            <person name="Birren B."/>
        </authorList>
    </citation>
    <scope>NUCLEOTIDE SEQUENCE [LARGE SCALE GENOMIC DNA]</scope>
    <source>
        <strain evidence="2 3">ATCC BAA-412</strain>
    </source>
</reference>
<dbReference type="AlphaFoldDB" id="R3TNB3"/>
<evidence type="ECO:0000313" key="3">
    <source>
        <dbReference type="Proteomes" id="UP000013785"/>
    </source>
</evidence>
<accession>R3TNB3</accession>
<feature type="transmembrane region" description="Helical" evidence="1">
    <location>
        <begin position="88"/>
        <end position="109"/>
    </location>
</feature>
<feature type="transmembrane region" description="Helical" evidence="1">
    <location>
        <begin position="140"/>
        <end position="162"/>
    </location>
</feature>
<evidence type="ECO:0000256" key="1">
    <source>
        <dbReference type="SAM" id="Phobius"/>
    </source>
</evidence>
<feature type="transmembrane region" description="Helical" evidence="1">
    <location>
        <begin position="312"/>
        <end position="330"/>
    </location>
</feature>
<keyword evidence="1" id="KW-1133">Transmembrane helix</keyword>
<name>R3TNB3_9ENTE</name>
<gene>
    <name evidence="2" type="ORF">UC3_01956</name>
</gene>
<feature type="transmembrane region" description="Helical" evidence="1">
    <location>
        <begin position="287"/>
        <end position="306"/>
    </location>
</feature>
<comment type="caution">
    <text evidence="2">The sequence shown here is derived from an EMBL/GenBank/DDBJ whole genome shotgun (WGS) entry which is preliminary data.</text>
</comment>
<dbReference type="InterPro" id="IPR045691">
    <property type="entry name" value="DUF6056"/>
</dbReference>
<feature type="transmembrane region" description="Helical" evidence="1">
    <location>
        <begin position="252"/>
        <end position="275"/>
    </location>
</feature>
<dbReference type="PATRIC" id="fig|1158610.3.peg.1950"/>
<proteinExistence type="predicted"/>
<dbReference type="Proteomes" id="UP000013785">
    <property type="component" value="Unassembled WGS sequence"/>
</dbReference>
<keyword evidence="1" id="KW-0472">Membrane</keyword>
<feature type="transmembrane region" description="Helical" evidence="1">
    <location>
        <begin position="213"/>
        <end position="232"/>
    </location>
</feature>
<dbReference type="Pfam" id="PF19528">
    <property type="entry name" value="DUF6056"/>
    <property type="match status" value="1"/>
</dbReference>
<sequence>MFMKKKNFLFTVGICFLFIFVLNYLTTYATDDFSYRFVFDHYGLPTDNPEKITGFFSIVRSMWRHYFAMNGRWLAHSFVQFFMSQNKLLFDFFNSIFFLLLGWLLNYLASLLLETENDLSNLSFIYPLLWLSLPEFGKSVLWLSGACNYLWMSLVYLSYLLVFKKINKYRWYNVFLLIGLGILSGATGENSGAATVIVVFLLWLFTEHQPKKLMYWKLISVMSSAISSIILIKSPGALKIESNLSILTSNFFTLIKFSLLLIVPILLSIYFLYKLSKANVFESCHRVFLFIFVTGALASFFSLVFAEHSTPRNLFSVAIYLNLMLVYLLYLMKDYFEKKRPFMINTVLTLVSLVIYIPVTSQLAENYLEYEQEIAVIEQTKREHKKLAVVQGITWPDNQLVGLYNPYYKMQYLSSDSHAWLNEWMSKFYTVKGIRLEKK</sequence>
<dbReference type="EMBL" id="AJAT01000016">
    <property type="protein sequence ID" value="EOL42979.1"/>
    <property type="molecule type" value="Genomic_DNA"/>
</dbReference>
<keyword evidence="1" id="KW-0812">Transmembrane</keyword>
<dbReference type="STRING" id="154621.RV11_GL003202"/>
<organism evidence="2 3">
    <name type="scientific">Enterococcus phoeniculicola ATCC BAA-412</name>
    <dbReference type="NCBI Taxonomy" id="1158610"/>
    <lineage>
        <taxon>Bacteria</taxon>
        <taxon>Bacillati</taxon>
        <taxon>Bacillota</taxon>
        <taxon>Bacilli</taxon>
        <taxon>Lactobacillales</taxon>
        <taxon>Enterococcaceae</taxon>
        <taxon>Enterococcus</taxon>
    </lineage>
</organism>
<feature type="transmembrane region" description="Helical" evidence="1">
    <location>
        <begin position="169"/>
        <end position="185"/>
    </location>
</feature>
<feature type="transmembrane region" description="Helical" evidence="1">
    <location>
        <begin position="342"/>
        <end position="359"/>
    </location>
</feature>